<protein>
    <submittedName>
        <fullName evidence="1">Uncharacterized protein</fullName>
    </submittedName>
</protein>
<organism evidence="1 2">
    <name type="scientific">Chryseobacterium taihuense</name>
    <dbReference type="NCBI Taxonomy" id="1141221"/>
    <lineage>
        <taxon>Bacteria</taxon>
        <taxon>Pseudomonadati</taxon>
        <taxon>Bacteroidota</taxon>
        <taxon>Flavobacteriia</taxon>
        <taxon>Flavobacteriales</taxon>
        <taxon>Weeksellaceae</taxon>
        <taxon>Chryseobacterium group</taxon>
        <taxon>Chryseobacterium</taxon>
    </lineage>
</organism>
<sequence>MKEIIIKNSISEILIDSNMSYYMFSFYFILFLENEDKVKEDLFLDNKDKIKDLYDVLEKYLKKILVEWHQEPSEKEFQKHSTRYEKIVLNKKTYRVNYRMSEIGKLAYLIYRILQMLDNSHAKGESINIKIVHKE</sequence>
<evidence type="ECO:0000313" key="1">
    <source>
        <dbReference type="EMBL" id="VFB03533.1"/>
    </source>
</evidence>
<gene>
    <name evidence="1" type="ORF">NCTC12078_01548</name>
</gene>
<dbReference type="Proteomes" id="UP000290013">
    <property type="component" value="Chromosome"/>
</dbReference>
<name>A0A4U8WBP8_9FLAO</name>
<evidence type="ECO:0000313" key="2">
    <source>
        <dbReference type="Proteomes" id="UP000290013"/>
    </source>
</evidence>
<reference evidence="1 2" key="1">
    <citation type="submission" date="2019-02" db="EMBL/GenBank/DDBJ databases">
        <authorList>
            <consortium name="Pathogen Informatics"/>
        </authorList>
    </citation>
    <scope>NUCLEOTIDE SEQUENCE [LARGE SCALE GENOMIC DNA]</scope>
    <source>
        <strain evidence="1 2">3012STDY6944375</strain>
    </source>
</reference>
<proteinExistence type="predicted"/>
<dbReference type="RefSeq" id="WP_130914122.1">
    <property type="nucleotide sequence ID" value="NZ_LR215974.1"/>
</dbReference>
<dbReference type="KEGG" id="ctai:NCTC12078_01548"/>
<accession>A0A4U8WBP8</accession>
<dbReference type="AlphaFoldDB" id="A0A4U8WBP8"/>
<dbReference type="EMBL" id="LR215974">
    <property type="protein sequence ID" value="VFB03533.1"/>
    <property type="molecule type" value="Genomic_DNA"/>
</dbReference>